<name>A0A418MFB6_9BACT</name>
<proteinExistence type="predicted"/>
<dbReference type="OrthoDB" id="43895at2"/>
<keyword evidence="1" id="KW-0812">Transmembrane</keyword>
<protein>
    <recommendedName>
        <fullName evidence="4">DUF1570 domain-containing protein</fullName>
    </recommendedName>
</protein>
<dbReference type="RefSeq" id="WP_119667374.1">
    <property type="nucleotide sequence ID" value="NZ_QXED01000002.1"/>
</dbReference>
<evidence type="ECO:0008006" key="4">
    <source>
        <dbReference type="Google" id="ProtNLM"/>
    </source>
</evidence>
<evidence type="ECO:0000313" key="3">
    <source>
        <dbReference type="Proteomes" id="UP000283523"/>
    </source>
</evidence>
<dbReference type="Proteomes" id="UP000283523">
    <property type="component" value="Unassembled WGS sequence"/>
</dbReference>
<evidence type="ECO:0000313" key="2">
    <source>
        <dbReference type="EMBL" id="RIV25492.1"/>
    </source>
</evidence>
<keyword evidence="1" id="KW-0472">Membrane</keyword>
<reference evidence="2 3" key="1">
    <citation type="submission" date="2018-08" db="EMBL/GenBank/DDBJ databases">
        <title>Fibrisoma montanum sp. nov., isolated from Danxia mountain soil.</title>
        <authorList>
            <person name="Huang Y."/>
        </authorList>
    </citation>
    <scope>NUCLEOTIDE SEQUENCE [LARGE SCALE GENOMIC DNA]</scope>
    <source>
        <strain evidence="2 3">HYT19</strain>
    </source>
</reference>
<organism evidence="2 3">
    <name type="scientific">Fibrisoma montanum</name>
    <dbReference type="NCBI Taxonomy" id="2305895"/>
    <lineage>
        <taxon>Bacteria</taxon>
        <taxon>Pseudomonadati</taxon>
        <taxon>Bacteroidota</taxon>
        <taxon>Cytophagia</taxon>
        <taxon>Cytophagales</taxon>
        <taxon>Spirosomataceae</taxon>
        <taxon>Fibrisoma</taxon>
    </lineage>
</organism>
<keyword evidence="1" id="KW-1133">Transmembrane helix</keyword>
<feature type="transmembrane region" description="Helical" evidence="1">
    <location>
        <begin position="6"/>
        <end position="25"/>
    </location>
</feature>
<accession>A0A418MFB6</accession>
<comment type="caution">
    <text evidence="2">The sequence shown here is derived from an EMBL/GenBank/DDBJ whole genome shotgun (WGS) entry which is preliminary data.</text>
</comment>
<dbReference type="AlphaFoldDB" id="A0A418MFB6"/>
<keyword evidence="3" id="KW-1185">Reference proteome</keyword>
<dbReference type="EMBL" id="QXED01000002">
    <property type="protein sequence ID" value="RIV25492.1"/>
    <property type="molecule type" value="Genomic_DNA"/>
</dbReference>
<evidence type="ECO:0000256" key="1">
    <source>
        <dbReference type="SAM" id="Phobius"/>
    </source>
</evidence>
<sequence length="278" mass="31586">MRENVLLRYGLSFLIALPIGFLLLYPHVLRCMWVSRSDEFALLAGVQPDAPSSSGPVYVSQSATPGQQAQLRQHVSAARNRIRRFWSGERRGRATLIYCPDQADYERYCAGGEGAGCSLGTPWGASYLVLGPEGNNTDVIAHELCHDELFARLGWWTVKRQIPQWFNEGLALMVDYRFTDPDTWERPDSLRTEFDDAYADLPSHYGPMIKLSELESTRDFFGGDYQHVMLAYQTAAAEVSRWLAVVGLRGVPALIQAVENGDPFYEEYRRLERARRKR</sequence>
<gene>
    <name evidence="2" type="ORF">DYU11_09350</name>
</gene>